<proteinExistence type="predicted"/>
<keyword evidence="2" id="KW-1185">Reference proteome</keyword>
<organism evidence="1 2">
    <name type="scientific">Faecalicatena orotica</name>
    <dbReference type="NCBI Taxonomy" id="1544"/>
    <lineage>
        <taxon>Bacteria</taxon>
        <taxon>Bacillati</taxon>
        <taxon>Bacillota</taxon>
        <taxon>Clostridia</taxon>
        <taxon>Lachnospirales</taxon>
        <taxon>Lachnospiraceae</taxon>
        <taxon>Faecalicatena</taxon>
    </lineage>
</organism>
<dbReference type="PANTHER" id="PTHR37816:SF3">
    <property type="entry name" value="MODULATES DNA TOPOLOGY"/>
    <property type="match status" value="1"/>
</dbReference>
<name>A0A2Y9BI24_9FIRM</name>
<dbReference type="AlphaFoldDB" id="A0A2Y9BI24"/>
<evidence type="ECO:0000313" key="1">
    <source>
        <dbReference type="EMBL" id="PWJ23391.1"/>
    </source>
</evidence>
<dbReference type="EMBL" id="QGDL01000014">
    <property type="protein sequence ID" value="PWJ23391.1"/>
    <property type="molecule type" value="Genomic_DNA"/>
</dbReference>
<dbReference type="RefSeq" id="WP_109732920.1">
    <property type="nucleotide sequence ID" value="NZ_BAAACK010000015.1"/>
</dbReference>
<sequence length="170" mass="20655">MKTAVIGYSGCGKSTLARFLGEKHHTEVLHLDCVHWLPEWQERRHEEEANIVCQFMNRNSSWIIEGNYTGLLYDRRLEEADRIIMMCFNRFACLFRVMKRLYRYRGKTRESMTPGCPEKLDLEFLIWILGKGRDRRQRNNYRQVREKYRDKTIVIRNQRQLTAYMRRETI</sequence>
<keyword evidence="1" id="KW-0808">Transferase</keyword>
<dbReference type="Gene3D" id="3.40.50.300">
    <property type="entry name" value="P-loop containing nucleotide triphosphate hydrolases"/>
    <property type="match status" value="1"/>
</dbReference>
<dbReference type="GO" id="GO:0016301">
    <property type="term" value="F:kinase activity"/>
    <property type="evidence" value="ECO:0007669"/>
    <property type="project" value="UniProtKB-KW"/>
</dbReference>
<reference evidence="1 2" key="1">
    <citation type="submission" date="2018-05" db="EMBL/GenBank/DDBJ databases">
        <title>The Hungate 1000. A catalogue of reference genomes from the rumen microbiome.</title>
        <authorList>
            <person name="Kelly W."/>
        </authorList>
    </citation>
    <scope>NUCLEOTIDE SEQUENCE [LARGE SCALE GENOMIC DNA]</scope>
    <source>
        <strain evidence="1 2">NLAE-zl-C242</strain>
    </source>
</reference>
<dbReference type="SUPFAM" id="SSF52540">
    <property type="entry name" value="P-loop containing nucleoside triphosphate hydrolases"/>
    <property type="match status" value="1"/>
</dbReference>
<dbReference type="InterPro" id="IPR027417">
    <property type="entry name" value="P-loop_NTPase"/>
</dbReference>
<gene>
    <name evidence="1" type="ORF">A8806_11415</name>
</gene>
<dbReference type="PANTHER" id="PTHR37816">
    <property type="entry name" value="YALI0E33011P"/>
    <property type="match status" value="1"/>
</dbReference>
<dbReference type="InterPro" id="IPR052922">
    <property type="entry name" value="Cytidylate_Kinase-2"/>
</dbReference>
<protein>
    <submittedName>
        <fullName evidence="1">Adenylate kinase family enzyme</fullName>
    </submittedName>
</protein>
<comment type="caution">
    <text evidence="1">The sequence shown here is derived from an EMBL/GenBank/DDBJ whole genome shotgun (WGS) entry which is preliminary data.</text>
</comment>
<dbReference type="OrthoDB" id="1201990at2"/>
<evidence type="ECO:0000313" key="2">
    <source>
        <dbReference type="Proteomes" id="UP000245845"/>
    </source>
</evidence>
<dbReference type="Proteomes" id="UP000245845">
    <property type="component" value="Unassembled WGS sequence"/>
</dbReference>
<accession>A0A2Y9BI24</accession>
<keyword evidence="1" id="KW-0418">Kinase</keyword>